<dbReference type="PANTHER" id="PTHR46211:SF14">
    <property type="entry name" value="GLYCEROPHOSPHODIESTER PHOSPHODIESTERASE"/>
    <property type="match status" value="1"/>
</dbReference>
<sequence length="362" mass="40206">MGICASSYPANKKEHVCFWGGAKLGRPLIYGHRGGSKNYPENSLEAFIDARENGADGCEMDVFLTTDEQVVVFHDDTTERLVDGPSHKLIESSWAGCIENLKFKKTLKYDRETLNFDKNYSIALLKDVFKWFKGKESKAGLPFVLNVELKPCAPSIHLSPVGRHVANLIREYGMEKQVTLVGFDPLKLHQAVKTYPGIHVGWQYDDMETTKLGTANVWYHDDDGVLGDQTQFTRDKPGLLRFLMEGAVLDRAIGATIVDLEDTVCDDNTIQHFHDRGFGVGCFTIFPTDLSSCSRHPPDDDAGAYEDGKNIIRQIMKRKVNWIETDSVKNSHRAMTELAAEFAAEAQVVPPAASATAAPAAH</sequence>
<dbReference type="Gene3D" id="3.20.20.190">
    <property type="entry name" value="Phosphatidylinositol (PI) phosphodiesterase"/>
    <property type="match status" value="1"/>
</dbReference>
<feature type="domain" description="GP-PDE" evidence="1">
    <location>
        <begin position="27"/>
        <end position="294"/>
    </location>
</feature>
<reference evidence="3" key="1">
    <citation type="submission" date="2015-09" db="EMBL/GenBank/DDBJ databases">
        <authorList>
            <consortium name="Pathogen Informatics"/>
        </authorList>
    </citation>
    <scope>NUCLEOTIDE SEQUENCE [LARGE SCALE GENOMIC DNA]</scope>
    <source>
        <strain evidence="3">Lake Konstanz</strain>
    </source>
</reference>
<dbReference type="VEuPathDB" id="TriTrypDB:BSAL_93155"/>
<dbReference type="EMBL" id="CYKH01001302">
    <property type="protein sequence ID" value="CUG86443.1"/>
    <property type="molecule type" value="Genomic_DNA"/>
</dbReference>
<dbReference type="InterPro" id="IPR017946">
    <property type="entry name" value="PLC-like_Pdiesterase_TIM-brl"/>
</dbReference>
<dbReference type="SUPFAM" id="SSF51695">
    <property type="entry name" value="PLC-like phosphodiesterases"/>
    <property type="match status" value="1"/>
</dbReference>
<dbReference type="GO" id="GO:0008081">
    <property type="term" value="F:phosphoric diester hydrolase activity"/>
    <property type="evidence" value="ECO:0007669"/>
    <property type="project" value="InterPro"/>
</dbReference>
<dbReference type="GO" id="GO:0006629">
    <property type="term" value="P:lipid metabolic process"/>
    <property type="evidence" value="ECO:0007669"/>
    <property type="project" value="InterPro"/>
</dbReference>
<dbReference type="OrthoDB" id="197419at2759"/>
<name>A0A0S4JC38_BODSA</name>
<evidence type="ECO:0000313" key="2">
    <source>
        <dbReference type="EMBL" id="CUG86443.1"/>
    </source>
</evidence>
<dbReference type="InterPro" id="IPR030395">
    <property type="entry name" value="GP_PDE_dom"/>
</dbReference>
<organism evidence="2 3">
    <name type="scientific">Bodo saltans</name>
    <name type="common">Flagellated protozoan</name>
    <dbReference type="NCBI Taxonomy" id="75058"/>
    <lineage>
        <taxon>Eukaryota</taxon>
        <taxon>Discoba</taxon>
        <taxon>Euglenozoa</taxon>
        <taxon>Kinetoplastea</taxon>
        <taxon>Metakinetoplastina</taxon>
        <taxon>Eubodonida</taxon>
        <taxon>Bodonidae</taxon>
        <taxon>Bodo</taxon>
    </lineage>
</organism>
<protein>
    <submittedName>
        <fullName evidence="2">Glycerophosphoryl diester phosphodiesterase, putative</fullName>
    </submittedName>
</protein>
<accession>A0A0S4JC38</accession>
<keyword evidence="3" id="KW-1185">Reference proteome</keyword>
<dbReference type="Proteomes" id="UP000051952">
    <property type="component" value="Unassembled WGS sequence"/>
</dbReference>
<dbReference type="Pfam" id="PF03009">
    <property type="entry name" value="GDPD"/>
    <property type="match status" value="1"/>
</dbReference>
<dbReference type="CDD" id="cd08556">
    <property type="entry name" value="GDPD"/>
    <property type="match status" value="1"/>
</dbReference>
<proteinExistence type="predicted"/>
<evidence type="ECO:0000259" key="1">
    <source>
        <dbReference type="PROSITE" id="PS51704"/>
    </source>
</evidence>
<evidence type="ECO:0000313" key="3">
    <source>
        <dbReference type="Proteomes" id="UP000051952"/>
    </source>
</evidence>
<dbReference type="PANTHER" id="PTHR46211">
    <property type="entry name" value="GLYCEROPHOSPHORYL DIESTER PHOSPHODIESTERASE"/>
    <property type="match status" value="1"/>
</dbReference>
<dbReference type="PROSITE" id="PS51704">
    <property type="entry name" value="GP_PDE"/>
    <property type="match status" value="1"/>
</dbReference>
<gene>
    <name evidence="2" type="ORF">BSAL_93155</name>
</gene>
<dbReference type="AlphaFoldDB" id="A0A0S4JC38"/>